<organism evidence="1 2">
    <name type="scientific">Hibiscus sabdariffa</name>
    <name type="common">roselle</name>
    <dbReference type="NCBI Taxonomy" id="183260"/>
    <lineage>
        <taxon>Eukaryota</taxon>
        <taxon>Viridiplantae</taxon>
        <taxon>Streptophyta</taxon>
        <taxon>Embryophyta</taxon>
        <taxon>Tracheophyta</taxon>
        <taxon>Spermatophyta</taxon>
        <taxon>Magnoliopsida</taxon>
        <taxon>eudicotyledons</taxon>
        <taxon>Gunneridae</taxon>
        <taxon>Pentapetalae</taxon>
        <taxon>rosids</taxon>
        <taxon>malvids</taxon>
        <taxon>Malvales</taxon>
        <taxon>Malvaceae</taxon>
        <taxon>Malvoideae</taxon>
        <taxon>Hibiscus</taxon>
    </lineage>
</organism>
<gene>
    <name evidence="1" type="ORF">V6N11_010416</name>
</gene>
<reference evidence="1 2" key="1">
    <citation type="journal article" date="2024" name="G3 (Bethesda)">
        <title>Genome assembly of Hibiscus sabdariffa L. provides insights into metabolisms of medicinal natural products.</title>
        <authorList>
            <person name="Kim T."/>
        </authorList>
    </citation>
    <scope>NUCLEOTIDE SEQUENCE [LARGE SCALE GENOMIC DNA]</scope>
    <source>
        <strain evidence="1">TK-2024</strain>
        <tissue evidence="1">Old leaves</tissue>
    </source>
</reference>
<proteinExistence type="predicted"/>
<name>A0ABR2S635_9ROSI</name>
<dbReference type="EMBL" id="JBBPBN010000016">
    <property type="protein sequence ID" value="KAK9020392.1"/>
    <property type="molecule type" value="Genomic_DNA"/>
</dbReference>
<accession>A0ABR2S635</accession>
<sequence>MVSEDPMPLLQSETLGYKRQRRSSVRLGDLDAAAASAKSPKIRILTNLSSDVNANKEALDNKREANNNKENLYDVAIGFSKLIGKVLDESKNMINDNGDKDEKKLSTEIAILEAMFEKESYGLLDLQMMMEKVKAMKGLEKMICEIMEKMTELEFEF</sequence>
<protein>
    <submittedName>
        <fullName evidence="1">Uncharacterized protein</fullName>
    </submittedName>
</protein>
<dbReference type="Proteomes" id="UP001396334">
    <property type="component" value="Unassembled WGS sequence"/>
</dbReference>
<keyword evidence="2" id="KW-1185">Reference proteome</keyword>
<evidence type="ECO:0000313" key="2">
    <source>
        <dbReference type="Proteomes" id="UP001396334"/>
    </source>
</evidence>
<evidence type="ECO:0000313" key="1">
    <source>
        <dbReference type="EMBL" id="KAK9020392.1"/>
    </source>
</evidence>
<comment type="caution">
    <text evidence="1">The sequence shown here is derived from an EMBL/GenBank/DDBJ whole genome shotgun (WGS) entry which is preliminary data.</text>
</comment>